<dbReference type="EMBL" id="JAAAIL010000742">
    <property type="protein sequence ID" value="KAG0273465.1"/>
    <property type="molecule type" value="Genomic_DNA"/>
</dbReference>
<gene>
    <name evidence="2" type="ORF">BGZ95_010729</name>
</gene>
<name>A0AAD4DAZ8_9FUNG</name>
<evidence type="ECO:0000256" key="1">
    <source>
        <dbReference type="SAM" id="MobiDB-lite"/>
    </source>
</evidence>
<keyword evidence="3" id="KW-1185">Reference proteome</keyword>
<sequence>MEEHISLKRIHGVGDTKQWRRRLIHQIEDRIKDRRESIHNAKRGEFSLGGAGAGSNKAKSGEGTFSGVVAGGTVPVAVGSGQEAFVFGQGLGGLAAGPGPGFGLEDLAASADCGDRAQTYISEEEERRIVAEVWEAFKNENYEALVQAFQGMTDKEIEDIEQDILLHNYGTDSDPMYETIMEMEESHTEEYVQHYMNQQNQPENEQEKIANDEMTTALSIAWTLLSSTPCIRCHQGAVMFEPVLPGSLSEGARAVCSGVQGNGAGNGGGGGGCGLRLERDALVHLANVGNTHR</sequence>
<dbReference type="AlphaFoldDB" id="A0AAD4DAZ8"/>
<accession>A0AAD4DAZ8</accession>
<dbReference type="Proteomes" id="UP001194580">
    <property type="component" value="Unassembled WGS sequence"/>
</dbReference>
<evidence type="ECO:0000313" key="3">
    <source>
        <dbReference type="Proteomes" id="UP001194580"/>
    </source>
</evidence>
<organism evidence="2 3">
    <name type="scientific">Linnemannia exigua</name>
    <dbReference type="NCBI Taxonomy" id="604196"/>
    <lineage>
        <taxon>Eukaryota</taxon>
        <taxon>Fungi</taxon>
        <taxon>Fungi incertae sedis</taxon>
        <taxon>Mucoromycota</taxon>
        <taxon>Mortierellomycotina</taxon>
        <taxon>Mortierellomycetes</taxon>
        <taxon>Mortierellales</taxon>
        <taxon>Mortierellaceae</taxon>
        <taxon>Linnemannia</taxon>
    </lineage>
</organism>
<comment type="caution">
    <text evidence="2">The sequence shown here is derived from an EMBL/GenBank/DDBJ whole genome shotgun (WGS) entry which is preliminary data.</text>
</comment>
<evidence type="ECO:0000313" key="2">
    <source>
        <dbReference type="EMBL" id="KAG0273465.1"/>
    </source>
</evidence>
<protein>
    <submittedName>
        <fullName evidence="2">Uncharacterized protein</fullName>
    </submittedName>
</protein>
<reference evidence="2" key="1">
    <citation type="journal article" date="2020" name="Fungal Divers.">
        <title>Resolving the Mortierellaceae phylogeny through synthesis of multi-gene phylogenetics and phylogenomics.</title>
        <authorList>
            <person name="Vandepol N."/>
            <person name="Liber J."/>
            <person name="Desiro A."/>
            <person name="Na H."/>
            <person name="Kennedy M."/>
            <person name="Barry K."/>
            <person name="Grigoriev I.V."/>
            <person name="Miller A.N."/>
            <person name="O'Donnell K."/>
            <person name="Stajich J.E."/>
            <person name="Bonito G."/>
        </authorList>
    </citation>
    <scope>NUCLEOTIDE SEQUENCE</scope>
    <source>
        <strain evidence="2">NRRL 28262</strain>
    </source>
</reference>
<feature type="region of interest" description="Disordered" evidence="1">
    <location>
        <begin position="42"/>
        <end position="61"/>
    </location>
</feature>
<proteinExistence type="predicted"/>